<dbReference type="Proteomes" id="UP000540656">
    <property type="component" value="Unassembled WGS sequence"/>
</dbReference>
<evidence type="ECO:0000256" key="10">
    <source>
        <dbReference type="SAM" id="MobiDB-lite"/>
    </source>
</evidence>
<accession>A0A7Y9S1G2</accession>
<keyword evidence="5" id="KW-0408">Iron</keyword>
<dbReference type="InterPro" id="IPR036922">
    <property type="entry name" value="Rieske_2Fe-2S_sf"/>
</dbReference>
<dbReference type="PRINTS" id="PR00162">
    <property type="entry name" value="RIESKE"/>
</dbReference>
<name>A0A7Y9S1G2_9ACTN</name>
<comment type="function">
    <text evidence="1">Iron-sulfur subunit of the cytochrome bc1 complex, an essential component of the respiratory electron transport chain required for ATP synthesis. The bc1 complex catalyzes the oxidation of menaquinol and the reduction of cytochrome c in the respiratory chain. The bc1 complex operates through a Q-cycle mechanism that couples electron transfer to generation of the proton gradient that drives ATP synthesis.</text>
</comment>
<keyword evidence="6" id="KW-0411">Iron-sulfur</keyword>
<evidence type="ECO:0000256" key="11">
    <source>
        <dbReference type="SAM" id="SignalP"/>
    </source>
</evidence>
<feature type="compositionally biased region" description="Low complexity" evidence="10">
    <location>
        <begin position="34"/>
        <end position="66"/>
    </location>
</feature>
<organism evidence="13 14">
    <name type="scientific">Nocardioides daedukensis</name>
    <dbReference type="NCBI Taxonomy" id="634462"/>
    <lineage>
        <taxon>Bacteria</taxon>
        <taxon>Bacillati</taxon>
        <taxon>Actinomycetota</taxon>
        <taxon>Actinomycetes</taxon>
        <taxon>Propionibacteriales</taxon>
        <taxon>Nocardioidaceae</taxon>
        <taxon>Nocardioides</taxon>
    </lineage>
</organism>
<dbReference type="AlphaFoldDB" id="A0A7Y9S1G2"/>
<keyword evidence="4" id="KW-0479">Metal-binding</keyword>
<evidence type="ECO:0000313" key="14">
    <source>
        <dbReference type="Proteomes" id="UP000540656"/>
    </source>
</evidence>
<evidence type="ECO:0000256" key="2">
    <source>
        <dbReference type="ARBA" id="ARBA00015816"/>
    </source>
</evidence>
<evidence type="ECO:0000256" key="4">
    <source>
        <dbReference type="ARBA" id="ARBA00022723"/>
    </source>
</evidence>
<comment type="caution">
    <text evidence="13">The sequence shown here is derived from an EMBL/GenBank/DDBJ whole genome shotgun (WGS) entry which is preliminary data.</text>
</comment>
<dbReference type="InterPro" id="IPR017941">
    <property type="entry name" value="Rieske_2Fe-2S"/>
</dbReference>
<evidence type="ECO:0000256" key="6">
    <source>
        <dbReference type="ARBA" id="ARBA00023014"/>
    </source>
</evidence>
<evidence type="ECO:0000256" key="1">
    <source>
        <dbReference type="ARBA" id="ARBA00002494"/>
    </source>
</evidence>
<dbReference type="Pfam" id="PF00355">
    <property type="entry name" value="Rieske"/>
    <property type="match status" value="1"/>
</dbReference>
<feature type="region of interest" description="Disordered" evidence="10">
    <location>
        <begin position="26"/>
        <end position="73"/>
    </location>
</feature>
<keyword evidence="11" id="KW-0732">Signal</keyword>
<feature type="chain" id="PRO_5038524534" description="Cytochrome bc1 complex Rieske iron-sulfur subunit" evidence="11">
    <location>
        <begin position="24"/>
        <end position="158"/>
    </location>
</feature>
<evidence type="ECO:0000256" key="3">
    <source>
        <dbReference type="ARBA" id="ARBA00022714"/>
    </source>
</evidence>
<feature type="signal peptide" evidence="11">
    <location>
        <begin position="1"/>
        <end position="23"/>
    </location>
</feature>
<dbReference type="RefSeq" id="WP_179501000.1">
    <property type="nucleotide sequence ID" value="NZ_JACCAA010000001.1"/>
</dbReference>
<dbReference type="GO" id="GO:0051537">
    <property type="term" value="F:2 iron, 2 sulfur cluster binding"/>
    <property type="evidence" value="ECO:0007669"/>
    <property type="project" value="UniProtKB-KW"/>
</dbReference>
<dbReference type="PANTHER" id="PTHR10134">
    <property type="entry name" value="CYTOCHROME B-C1 COMPLEX SUBUNIT RIESKE, MITOCHONDRIAL"/>
    <property type="match status" value="1"/>
</dbReference>
<evidence type="ECO:0000256" key="9">
    <source>
        <dbReference type="ARBA" id="ARBA00034078"/>
    </source>
</evidence>
<dbReference type="GO" id="GO:0016020">
    <property type="term" value="C:membrane"/>
    <property type="evidence" value="ECO:0007669"/>
    <property type="project" value="InterPro"/>
</dbReference>
<dbReference type="SUPFAM" id="SSF50022">
    <property type="entry name" value="ISP domain"/>
    <property type="match status" value="1"/>
</dbReference>
<dbReference type="InterPro" id="IPR014349">
    <property type="entry name" value="Rieske_Fe-S_prot"/>
</dbReference>
<evidence type="ECO:0000313" key="13">
    <source>
        <dbReference type="EMBL" id="NYG57770.1"/>
    </source>
</evidence>
<reference evidence="13 14" key="1">
    <citation type="submission" date="2020-07" db="EMBL/GenBank/DDBJ databases">
        <title>Sequencing the genomes of 1000 actinobacteria strains.</title>
        <authorList>
            <person name="Klenk H.-P."/>
        </authorList>
    </citation>
    <scope>NUCLEOTIDE SEQUENCE [LARGE SCALE GENOMIC DNA]</scope>
    <source>
        <strain evidence="13 14">DSM 23819</strain>
    </source>
</reference>
<proteinExistence type="predicted"/>
<dbReference type="Gene3D" id="2.102.10.10">
    <property type="entry name" value="Rieske [2Fe-2S] iron-sulphur domain"/>
    <property type="match status" value="1"/>
</dbReference>
<comment type="cofactor">
    <cofactor evidence="9">
        <name>[2Fe-2S] cluster</name>
        <dbReference type="ChEBI" id="CHEBI:190135"/>
    </cofactor>
</comment>
<evidence type="ECO:0000256" key="8">
    <source>
        <dbReference type="ARBA" id="ARBA00029586"/>
    </source>
</evidence>
<evidence type="ECO:0000256" key="5">
    <source>
        <dbReference type="ARBA" id="ARBA00023004"/>
    </source>
</evidence>
<keyword evidence="7" id="KW-1015">Disulfide bond</keyword>
<sequence length="158" mass="15498">MDLSRRSTLGGFTAAGLALPTLAACGGGDSPSKATDPGTGTGTSATPSAPADESESSSPPSAEASTGLLSTEDVPVGGGVILAEEKLVVTQPTAGEFKGFTAVCTHQGCIVSAVSTTIDCGCHQSKFSLSDGSVQGGPAPSPLESRDLSVTGDQINLD</sequence>
<evidence type="ECO:0000259" key="12">
    <source>
        <dbReference type="PROSITE" id="PS51296"/>
    </source>
</evidence>
<dbReference type="GO" id="GO:0004497">
    <property type="term" value="F:monooxygenase activity"/>
    <property type="evidence" value="ECO:0007669"/>
    <property type="project" value="UniProtKB-ARBA"/>
</dbReference>
<dbReference type="PROSITE" id="PS51296">
    <property type="entry name" value="RIESKE"/>
    <property type="match status" value="1"/>
</dbReference>
<feature type="domain" description="Rieske" evidence="12">
    <location>
        <begin position="66"/>
        <end position="157"/>
    </location>
</feature>
<gene>
    <name evidence="13" type="ORF">BJ980_000693</name>
</gene>
<dbReference type="CDD" id="cd03467">
    <property type="entry name" value="Rieske"/>
    <property type="match status" value="1"/>
</dbReference>
<dbReference type="GO" id="GO:0016705">
    <property type="term" value="F:oxidoreductase activity, acting on paired donors, with incorporation or reduction of molecular oxygen"/>
    <property type="evidence" value="ECO:0007669"/>
    <property type="project" value="UniProtKB-ARBA"/>
</dbReference>
<dbReference type="EMBL" id="JACCAA010000001">
    <property type="protein sequence ID" value="NYG57770.1"/>
    <property type="molecule type" value="Genomic_DNA"/>
</dbReference>
<evidence type="ECO:0000256" key="7">
    <source>
        <dbReference type="ARBA" id="ARBA00023157"/>
    </source>
</evidence>
<keyword evidence="14" id="KW-1185">Reference proteome</keyword>
<feature type="region of interest" description="Disordered" evidence="10">
    <location>
        <begin position="129"/>
        <end position="158"/>
    </location>
</feature>
<dbReference type="InterPro" id="IPR005805">
    <property type="entry name" value="Rieske_Fe-S_prot_C"/>
</dbReference>
<keyword evidence="3" id="KW-0001">2Fe-2S</keyword>
<dbReference type="GO" id="GO:0046872">
    <property type="term" value="F:metal ion binding"/>
    <property type="evidence" value="ECO:0007669"/>
    <property type="project" value="UniProtKB-KW"/>
</dbReference>
<protein>
    <recommendedName>
        <fullName evidence="2">Cytochrome bc1 complex Rieske iron-sulfur subunit</fullName>
    </recommendedName>
    <alternativeName>
        <fullName evidence="8">Cytochrome bc1 reductase complex subunit QcrA</fullName>
    </alternativeName>
</protein>
<dbReference type="PROSITE" id="PS51257">
    <property type="entry name" value="PROKAR_LIPOPROTEIN"/>
    <property type="match status" value="1"/>
</dbReference>